<dbReference type="Proteomes" id="UP000054558">
    <property type="component" value="Unassembled WGS sequence"/>
</dbReference>
<dbReference type="PANTHER" id="PTHR33645">
    <property type="entry name" value="AMINOPEPTIDASE (DUF3754)"/>
    <property type="match status" value="1"/>
</dbReference>
<dbReference type="OrthoDB" id="2020015at2759"/>
<evidence type="ECO:0000313" key="3">
    <source>
        <dbReference type="Proteomes" id="UP000054558"/>
    </source>
</evidence>
<dbReference type="AlphaFoldDB" id="A0A1Y1I6Q7"/>
<name>A0A1Y1I6Q7_KLENI</name>
<organism evidence="2 3">
    <name type="scientific">Klebsormidium nitens</name>
    <name type="common">Green alga</name>
    <name type="synonym">Ulothrix nitens</name>
    <dbReference type="NCBI Taxonomy" id="105231"/>
    <lineage>
        <taxon>Eukaryota</taxon>
        <taxon>Viridiplantae</taxon>
        <taxon>Streptophyta</taxon>
        <taxon>Klebsormidiophyceae</taxon>
        <taxon>Klebsormidiales</taxon>
        <taxon>Klebsormidiaceae</taxon>
        <taxon>Klebsormidium</taxon>
    </lineage>
</organism>
<protein>
    <recommendedName>
        <fullName evidence="4">Aminopeptidase</fullName>
    </recommendedName>
</protein>
<evidence type="ECO:0000256" key="1">
    <source>
        <dbReference type="SAM" id="MobiDB-lite"/>
    </source>
</evidence>
<sequence length="512" mass="58931">MSHRGLSAAPALLSLKKRDVLRIEKEAVIRTLKLKLITKLADMIEQDSDRKDFLTLCRRVDATIRSWYHLQFEELMQLYSFFEPVAGTLKLQQQNLSPTQIEKLEVRFLRHLMQVFEKSNFKLLSDAEYEVAQKGEYLLNLPIEVDLKRLDTQLLSNFFASENTKQTLPSYSRHYLLFRRGIDKDQTSGLFIMEKINLLIGYLLVWLLQPFKFVWNRIRRAEKESKKAESSRTNQAQLDRAADNSLHDRESMYVERVRLENMQISFRNLLTTTTIQEPTFERIILVYRSATPASHTNALGDRTIHIKQFRNIPMADMELVLPEKRTPGLTPMDTVKIGGSAAAGAAALWGSLDGSKIDTKVLLAVLTAVGGYIFKIYTDFQIARSKYQSLMVKAMYDKNMDSGRGTLLHLCDDVIQQEVKEVILAYFVLMTQGKLSETELDEACEELLEEEFEETTNFEVSDALQKLEKLSIVNRDSLGRYMHQSLKKANEIIGLTTDELVEMNMNRKVFGL</sequence>
<accession>A0A1Y1I6Q7</accession>
<dbReference type="PANTHER" id="PTHR33645:SF11">
    <property type="entry name" value="AMINOPEPTIDASE (DUF3754)"/>
    <property type="match status" value="1"/>
</dbReference>
<gene>
    <name evidence="2" type="ORF">KFL_002750210</name>
</gene>
<evidence type="ECO:0000313" key="2">
    <source>
        <dbReference type="EMBL" id="GAQ86203.1"/>
    </source>
</evidence>
<dbReference type="OMA" id="DQECKEM"/>
<dbReference type="Pfam" id="PF12576">
    <property type="entry name" value="DUF3754"/>
    <property type="match status" value="1"/>
</dbReference>
<dbReference type="EMBL" id="DF237224">
    <property type="protein sequence ID" value="GAQ86203.1"/>
    <property type="molecule type" value="Genomic_DNA"/>
</dbReference>
<keyword evidence="3" id="KW-1185">Reference proteome</keyword>
<reference evidence="2 3" key="1">
    <citation type="journal article" date="2014" name="Nat. Commun.">
        <title>Klebsormidium flaccidum genome reveals primary factors for plant terrestrial adaptation.</title>
        <authorList>
            <person name="Hori K."/>
            <person name="Maruyama F."/>
            <person name="Fujisawa T."/>
            <person name="Togashi T."/>
            <person name="Yamamoto N."/>
            <person name="Seo M."/>
            <person name="Sato S."/>
            <person name="Yamada T."/>
            <person name="Mori H."/>
            <person name="Tajima N."/>
            <person name="Moriyama T."/>
            <person name="Ikeuchi M."/>
            <person name="Watanabe M."/>
            <person name="Wada H."/>
            <person name="Kobayashi K."/>
            <person name="Saito M."/>
            <person name="Masuda T."/>
            <person name="Sasaki-Sekimoto Y."/>
            <person name="Mashiguchi K."/>
            <person name="Awai K."/>
            <person name="Shimojima M."/>
            <person name="Masuda S."/>
            <person name="Iwai M."/>
            <person name="Nobusawa T."/>
            <person name="Narise T."/>
            <person name="Kondo S."/>
            <person name="Saito H."/>
            <person name="Sato R."/>
            <person name="Murakawa M."/>
            <person name="Ihara Y."/>
            <person name="Oshima-Yamada Y."/>
            <person name="Ohtaka K."/>
            <person name="Satoh M."/>
            <person name="Sonobe K."/>
            <person name="Ishii M."/>
            <person name="Ohtani R."/>
            <person name="Kanamori-Sato M."/>
            <person name="Honoki R."/>
            <person name="Miyazaki D."/>
            <person name="Mochizuki H."/>
            <person name="Umetsu J."/>
            <person name="Higashi K."/>
            <person name="Shibata D."/>
            <person name="Kamiya Y."/>
            <person name="Sato N."/>
            <person name="Nakamura Y."/>
            <person name="Tabata S."/>
            <person name="Ida S."/>
            <person name="Kurokawa K."/>
            <person name="Ohta H."/>
        </authorList>
    </citation>
    <scope>NUCLEOTIDE SEQUENCE [LARGE SCALE GENOMIC DNA]</scope>
    <source>
        <strain evidence="2 3">NIES-2285</strain>
    </source>
</reference>
<dbReference type="InterPro" id="IPR022227">
    <property type="entry name" value="DUF3754"/>
</dbReference>
<evidence type="ECO:0008006" key="4">
    <source>
        <dbReference type="Google" id="ProtNLM"/>
    </source>
</evidence>
<proteinExistence type="predicted"/>
<feature type="region of interest" description="Disordered" evidence="1">
    <location>
        <begin position="224"/>
        <end position="243"/>
    </location>
</feature>